<feature type="domain" description="ABC transporter" evidence="3">
    <location>
        <begin position="19"/>
        <end position="270"/>
    </location>
</feature>
<gene>
    <name evidence="4" type="ordered locus">Cd36_12890</name>
    <name evidence="5" type="ORF">CD36_12890</name>
</gene>
<protein>
    <submittedName>
        <fullName evidence="5">ATP-binding cassette (ABC) transporter family member, mitochondrial, putative</fullName>
    </submittedName>
</protein>
<evidence type="ECO:0000313" key="6">
    <source>
        <dbReference type="Proteomes" id="UP000002605"/>
    </source>
</evidence>
<dbReference type="GO" id="GO:0016887">
    <property type="term" value="F:ATP hydrolysis activity"/>
    <property type="evidence" value="ECO:0007669"/>
    <property type="project" value="InterPro"/>
</dbReference>
<dbReference type="eggNOG" id="KOG0927">
    <property type="taxonomic scope" value="Eukaryota"/>
</dbReference>
<dbReference type="PANTHER" id="PTHR43514">
    <property type="entry name" value="ABC TRANSPORTER I FAMILY MEMBER 10"/>
    <property type="match status" value="1"/>
</dbReference>
<dbReference type="GO" id="GO:0005739">
    <property type="term" value="C:mitochondrion"/>
    <property type="evidence" value="ECO:0007669"/>
    <property type="project" value="TreeGrafter"/>
</dbReference>
<dbReference type="Gene3D" id="3.40.50.300">
    <property type="entry name" value="P-loop containing nucleotide triphosphate hydrolases"/>
    <property type="match status" value="2"/>
</dbReference>
<dbReference type="KEGG" id="cdu:CD36_12890"/>
<dbReference type="EMBL" id="FM992688">
    <property type="protein sequence ID" value="CAX45646.1"/>
    <property type="molecule type" value="Genomic_DNA"/>
</dbReference>
<sequence length="547" mass="62540">MSKISTLKKSLVSFQNAKFKKDTLSKTPYIYLNPISNVNIFPANVQNNSSMWAVTGNSKTTMLKIIAGEYISDPPLSRQYPLINNRPTQLQFLNFRDGSGLDKVHMSARYETYSYKGVLEMSDDVNSVYNYVTGLNNYNTQHTSVSKDFVNELLDYFKLQHLKHKWINSLSNGQLRRARIAKSLINKPKLLIIDDPFLGLDPINTQGVSEALKTVGEELDTSIVLGLRVQDDIPDWIDSLCYVDESGVKLSGKKSEIFNEYKQLVGRITATHKSHVHRHNKQQQQSKPIEISNNHFAESDANTNGIHIEFQNASVAYKQLVIFDDFNWKIPRGSKWRILGDNGTGKTTLLSIITADHPQSWKSVIKVNGILRKTGSGVTFFDINDKIGISSPELHALVPRHNKTMKDIIYNGLVKNVGNSNFYFKGDPNNITVRGQKYLEYFKDRIDKYGDTVFNELSLTDQKLALFLRAIIKEPELLILDEAFSCMDDEDIMIKCHELIEKELNDTTVISIGHLEWELCKYDYMIQLINDNNVRDYKVFKVNWEMA</sequence>
<evidence type="ECO:0000313" key="5">
    <source>
        <dbReference type="EMBL" id="CAX45646.1"/>
    </source>
</evidence>
<evidence type="ECO:0000259" key="3">
    <source>
        <dbReference type="PROSITE" id="PS50893"/>
    </source>
</evidence>
<dbReference type="GeneID" id="8045479"/>
<organism evidence="5 6">
    <name type="scientific">Candida dubliniensis (strain CD36 / ATCC MYA-646 / CBS 7987 / NCPF 3949 / NRRL Y-17841)</name>
    <name type="common">Yeast</name>
    <dbReference type="NCBI Taxonomy" id="573826"/>
    <lineage>
        <taxon>Eukaryota</taxon>
        <taxon>Fungi</taxon>
        <taxon>Dikarya</taxon>
        <taxon>Ascomycota</taxon>
        <taxon>Saccharomycotina</taxon>
        <taxon>Pichiomycetes</taxon>
        <taxon>Debaryomycetaceae</taxon>
        <taxon>Candida/Lodderomyces clade</taxon>
        <taxon>Candida</taxon>
    </lineage>
</organism>
<evidence type="ECO:0000256" key="2">
    <source>
        <dbReference type="ARBA" id="ARBA00022840"/>
    </source>
</evidence>
<dbReference type="InterPro" id="IPR003439">
    <property type="entry name" value="ABC_transporter-like_ATP-bd"/>
</dbReference>
<keyword evidence="6" id="KW-1185">Reference proteome</keyword>
<dbReference type="InterPro" id="IPR003593">
    <property type="entry name" value="AAA+_ATPase"/>
</dbReference>
<dbReference type="SUPFAM" id="SSF52540">
    <property type="entry name" value="P-loop containing nucleoside triphosphate hydrolases"/>
    <property type="match status" value="2"/>
</dbReference>
<dbReference type="GO" id="GO:0005524">
    <property type="term" value="F:ATP binding"/>
    <property type="evidence" value="ECO:0007669"/>
    <property type="project" value="UniProtKB-KW"/>
</dbReference>
<dbReference type="SMART" id="SM00382">
    <property type="entry name" value="AAA"/>
    <property type="match status" value="2"/>
</dbReference>
<name>B9WA08_CANDC</name>
<accession>B9WA08</accession>
<dbReference type="CGD" id="CAL0000165943">
    <property type="gene designation" value="Cd36_12890"/>
</dbReference>
<keyword evidence="2 5" id="KW-0067">ATP-binding</keyword>
<dbReference type="OrthoDB" id="10255969at2759"/>
<evidence type="ECO:0000256" key="1">
    <source>
        <dbReference type="ARBA" id="ARBA00022741"/>
    </source>
</evidence>
<dbReference type="RefSeq" id="XP_002417928.1">
    <property type="nucleotide sequence ID" value="XM_002417883.1"/>
</dbReference>
<dbReference type="PANTHER" id="PTHR43514:SF4">
    <property type="entry name" value="ABC TRANSPORTER I FAMILY MEMBER 10"/>
    <property type="match status" value="1"/>
</dbReference>
<evidence type="ECO:0000313" key="4">
    <source>
        <dbReference type="CGD" id="CAL0000165943"/>
    </source>
</evidence>
<dbReference type="PROSITE" id="PS50893">
    <property type="entry name" value="ABC_TRANSPORTER_2"/>
    <property type="match status" value="2"/>
</dbReference>
<dbReference type="InterPro" id="IPR050334">
    <property type="entry name" value="Molybdenum_import_ModC"/>
</dbReference>
<dbReference type="AlphaFoldDB" id="B9WA08"/>
<dbReference type="Proteomes" id="UP000002605">
    <property type="component" value="Chromosome 1"/>
</dbReference>
<proteinExistence type="predicted"/>
<dbReference type="InterPro" id="IPR027417">
    <property type="entry name" value="P-loop_NTPase"/>
</dbReference>
<reference evidence="5 6" key="1">
    <citation type="journal article" date="2009" name="Genome Res.">
        <title>Comparative genomics of the fungal pathogens Candida dubliniensis and Candida albicans.</title>
        <authorList>
            <person name="Jackson A.P."/>
            <person name="Gamble J.A."/>
            <person name="Yeomans T."/>
            <person name="Moran G.P."/>
            <person name="Saunders D."/>
            <person name="Harris D."/>
            <person name="Aslett M."/>
            <person name="Barrell J.F."/>
            <person name="Butler G."/>
            <person name="Citiulo F."/>
            <person name="Coleman D.C."/>
            <person name="de Groot P.W.J."/>
            <person name="Goodwin T.J."/>
            <person name="Quail M.A."/>
            <person name="McQuillan J."/>
            <person name="Munro C.A."/>
            <person name="Pain A."/>
            <person name="Poulter R.T."/>
            <person name="Rajandream M.A."/>
            <person name="Renauld H."/>
            <person name="Spiering M.J."/>
            <person name="Tivey A."/>
            <person name="Gow N.A.R."/>
            <person name="Barrell B."/>
            <person name="Sullivan D.J."/>
            <person name="Berriman M."/>
        </authorList>
    </citation>
    <scope>NUCLEOTIDE SEQUENCE [LARGE SCALE GENOMIC DNA]</scope>
    <source>
        <strain evidence="6">CD36 / ATCC MYA-646 / CBS 7987 / NCPF 3949 / NRRL Y-17841</strain>
    </source>
</reference>
<dbReference type="HOGENOM" id="CLU_000604_45_3_1"/>
<dbReference type="VEuPathDB" id="FungiDB:CD36_12890"/>
<dbReference type="Pfam" id="PF00005">
    <property type="entry name" value="ABC_tran"/>
    <property type="match status" value="2"/>
</dbReference>
<keyword evidence="1" id="KW-0547">Nucleotide-binding</keyword>
<feature type="domain" description="ABC transporter" evidence="3">
    <location>
        <begin position="308"/>
        <end position="546"/>
    </location>
</feature>